<dbReference type="Gene3D" id="3.40.640.10">
    <property type="entry name" value="Type I PLP-dependent aspartate aminotransferase-like (Major domain)"/>
    <property type="match status" value="1"/>
</dbReference>
<dbReference type="PANTHER" id="PTHR32328:SF0">
    <property type="entry name" value="L-SERYL-TRNA(SEC) SELENIUM TRANSFERASE"/>
    <property type="match status" value="1"/>
</dbReference>
<protein>
    <recommendedName>
        <fullName evidence="7">L-seryl-tRNA(Sec) selenium transferase</fullName>
    </recommendedName>
</protein>
<dbReference type="Pfam" id="PF03841">
    <property type="entry name" value="SelA"/>
    <property type="match status" value="1"/>
</dbReference>
<dbReference type="PANTHER" id="PTHR32328">
    <property type="entry name" value="L-SERYL-TRNA(SEC) SELENIUM TRANSFERASE"/>
    <property type="match status" value="1"/>
</dbReference>
<evidence type="ECO:0000313" key="5">
    <source>
        <dbReference type="EMBL" id="EMI52183.1"/>
    </source>
</evidence>
<sequence length="476" mass="50075">MTDLARQVTDNETAASLKEQASKLVEELPKTARDKVDTILRQAEQSARPLKDVWQSGALWRGGAVSITPTRLINATGCLLNPRGSGVGLPSESVAAAIPHLSGDAARVENVDTRLCEAIAAAVARRCNDGNSETRELDAIVTNSLDASLGLIATLGKRGGSISVPRCCAQPMSVSAAGEPTSGPGQLLVERLRTHGCSRVREFGLADGSDLSSERHFQTRSPIGSGRPRHASHDGRIADPLPRRRSNYLVRLASSQTTPQIPADSRDDWVDIVVVPYGGVFELAGPIEIQSIVGHLQAGADVVVLAGGVLAGIPEIGLIVGDTETIQKLRETPAADLAAAPTALTSLVASSVTLQSSGNSPLQQLLDVSEDNLQDRATRLSTQLAGFDAVPATRVTSDSAAFGFPEKNATDNVITSRQVVVTLDASKPADRVARQLAEATTGVLCRVNGNEIIIDLRWVSPEQQAQIGEILGTTLS</sequence>
<evidence type="ECO:0000256" key="3">
    <source>
        <dbReference type="ARBA" id="ARBA00044507"/>
    </source>
</evidence>
<keyword evidence="6" id="KW-1185">Reference proteome</keyword>
<dbReference type="Proteomes" id="UP000011885">
    <property type="component" value="Unassembled WGS sequence"/>
</dbReference>
<dbReference type="InterPro" id="IPR018319">
    <property type="entry name" value="SelA-like"/>
</dbReference>
<organism evidence="5 6">
    <name type="scientific">Rhodopirellula sallentina SM41</name>
    <dbReference type="NCBI Taxonomy" id="1263870"/>
    <lineage>
        <taxon>Bacteria</taxon>
        <taxon>Pseudomonadati</taxon>
        <taxon>Planctomycetota</taxon>
        <taxon>Planctomycetia</taxon>
        <taxon>Pirellulales</taxon>
        <taxon>Pirellulaceae</taxon>
        <taxon>Rhodopirellula</taxon>
    </lineage>
</organism>
<reference evidence="5 6" key="1">
    <citation type="journal article" date="2013" name="Mar. Genomics">
        <title>Expression of sulfatases in Rhodopirellula baltica and the diversity of sulfatases in the genus Rhodopirellula.</title>
        <authorList>
            <person name="Wegner C.E."/>
            <person name="Richter-Heitmann T."/>
            <person name="Klindworth A."/>
            <person name="Klockow C."/>
            <person name="Richter M."/>
            <person name="Achstetter T."/>
            <person name="Glockner F.O."/>
            <person name="Harder J."/>
        </authorList>
    </citation>
    <scope>NUCLEOTIDE SEQUENCE [LARGE SCALE GENOMIC DNA]</scope>
    <source>
        <strain evidence="5 6">SM41</strain>
    </source>
</reference>
<dbReference type="GO" id="GO:0004125">
    <property type="term" value="F:L-seryl-tRNA(Sec) selenium transferase activity"/>
    <property type="evidence" value="ECO:0007669"/>
    <property type="project" value="TreeGrafter"/>
</dbReference>
<evidence type="ECO:0000313" key="6">
    <source>
        <dbReference type="Proteomes" id="UP000011885"/>
    </source>
</evidence>
<comment type="caution">
    <text evidence="5">The sequence shown here is derived from an EMBL/GenBank/DDBJ whole genome shotgun (WGS) entry which is preliminary data.</text>
</comment>
<evidence type="ECO:0000256" key="1">
    <source>
        <dbReference type="ARBA" id="ARBA00001933"/>
    </source>
</evidence>
<feature type="region of interest" description="Disordered" evidence="4">
    <location>
        <begin position="214"/>
        <end position="238"/>
    </location>
</feature>
<comment type="cofactor">
    <cofactor evidence="1">
        <name>pyridoxal 5'-phosphate</name>
        <dbReference type="ChEBI" id="CHEBI:597326"/>
    </cofactor>
</comment>
<keyword evidence="2" id="KW-0663">Pyridoxal phosphate</keyword>
<name>M5U8A7_9BACT</name>
<evidence type="ECO:0000256" key="2">
    <source>
        <dbReference type="ARBA" id="ARBA00022898"/>
    </source>
</evidence>
<dbReference type="Gene3D" id="3.90.1150.180">
    <property type="match status" value="1"/>
</dbReference>
<dbReference type="AlphaFoldDB" id="M5U8A7"/>
<evidence type="ECO:0008006" key="7">
    <source>
        <dbReference type="Google" id="ProtNLM"/>
    </source>
</evidence>
<dbReference type="EMBL" id="ANOH01000444">
    <property type="protein sequence ID" value="EMI52183.1"/>
    <property type="molecule type" value="Genomic_DNA"/>
</dbReference>
<gene>
    <name evidence="5" type="ORF">RSSM_06379</name>
</gene>
<proteinExistence type="inferred from homology"/>
<comment type="similarity">
    <text evidence="3">Belongs to the SelA family.</text>
</comment>
<dbReference type="PATRIC" id="fig|1263870.3.peg.6761"/>
<dbReference type="InterPro" id="IPR015421">
    <property type="entry name" value="PyrdxlP-dep_Trfase_major"/>
</dbReference>
<accession>M5U8A7</accession>
<evidence type="ECO:0000256" key="4">
    <source>
        <dbReference type="SAM" id="MobiDB-lite"/>
    </source>
</evidence>